<dbReference type="Pfam" id="PF13419">
    <property type="entry name" value="HAD_2"/>
    <property type="match status" value="1"/>
</dbReference>
<evidence type="ECO:0000313" key="2">
    <source>
        <dbReference type="Proteomes" id="UP000760668"/>
    </source>
</evidence>
<proteinExistence type="predicted"/>
<sequence>MKLFDFDGTLVDSNGVWEEIDVRFLQRRGLTPTREYCETVGHSIFPIAAQFTREYYHLDMEPQAIMDEWLSMAREAYEHQVPLKPGAAEYLAQCAAEGTPMALFTACVPELCRSALDRHGLSKYFSRVIYVQEMGLEKRNPESFRLALEQLGVPGSACTMYEDSPGACAAAKAAGLTVVGVYDRFYAAHEEKMRRLCDCYVYSFTELLA</sequence>
<dbReference type="PANTHER" id="PTHR43434">
    <property type="entry name" value="PHOSPHOGLYCOLATE PHOSPHATASE"/>
    <property type="match status" value="1"/>
</dbReference>
<dbReference type="RefSeq" id="WP_295368683.1">
    <property type="nucleotide sequence ID" value="NZ_DYUC01000087.1"/>
</dbReference>
<gene>
    <name evidence="1" type="ORF">K8V01_08840</name>
</gene>
<organism evidence="1 2">
    <name type="scientific">Pseudoflavonifractor capillosus</name>
    <dbReference type="NCBI Taxonomy" id="106588"/>
    <lineage>
        <taxon>Bacteria</taxon>
        <taxon>Bacillati</taxon>
        <taxon>Bacillota</taxon>
        <taxon>Clostridia</taxon>
        <taxon>Eubacteriales</taxon>
        <taxon>Oscillospiraceae</taxon>
        <taxon>Pseudoflavonifractor</taxon>
    </lineage>
</organism>
<evidence type="ECO:0000313" key="1">
    <source>
        <dbReference type="EMBL" id="HJG87112.1"/>
    </source>
</evidence>
<dbReference type="InterPro" id="IPR023198">
    <property type="entry name" value="PGP-like_dom2"/>
</dbReference>
<dbReference type="InterPro" id="IPR006439">
    <property type="entry name" value="HAD-SF_hydro_IA"/>
</dbReference>
<dbReference type="InterPro" id="IPR050155">
    <property type="entry name" value="HAD-like_hydrolase_sf"/>
</dbReference>
<protein>
    <submittedName>
        <fullName evidence="1">HAD family phosphatase</fullName>
    </submittedName>
</protein>
<name>A0A921STB1_9FIRM</name>
<dbReference type="CDD" id="cd07505">
    <property type="entry name" value="HAD_BPGM-like"/>
    <property type="match status" value="1"/>
</dbReference>
<reference evidence="1" key="1">
    <citation type="journal article" date="2021" name="PeerJ">
        <title>Extensive microbial diversity within the chicken gut microbiome revealed by metagenomics and culture.</title>
        <authorList>
            <person name="Gilroy R."/>
            <person name="Ravi A."/>
            <person name="Getino M."/>
            <person name="Pursley I."/>
            <person name="Horton D.L."/>
            <person name="Alikhan N.F."/>
            <person name="Baker D."/>
            <person name="Gharbi K."/>
            <person name="Hall N."/>
            <person name="Watson M."/>
            <person name="Adriaenssens E.M."/>
            <person name="Foster-Nyarko E."/>
            <person name="Jarju S."/>
            <person name="Secka A."/>
            <person name="Antonio M."/>
            <person name="Oren A."/>
            <person name="Chaudhuri R.R."/>
            <person name="La Ragione R."/>
            <person name="Hildebrand F."/>
            <person name="Pallen M.J."/>
        </authorList>
    </citation>
    <scope>NUCLEOTIDE SEQUENCE</scope>
    <source>
        <strain evidence="1">CHK179-5677</strain>
    </source>
</reference>
<dbReference type="SFLD" id="SFLDG01129">
    <property type="entry name" value="C1.5:_HAD__Beta-PGM__Phosphata"/>
    <property type="match status" value="1"/>
</dbReference>
<comment type="caution">
    <text evidence="1">The sequence shown here is derived from an EMBL/GenBank/DDBJ whole genome shotgun (WGS) entry which is preliminary data.</text>
</comment>
<dbReference type="InterPro" id="IPR023214">
    <property type="entry name" value="HAD_sf"/>
</dbReference>
<dbReference type="SUPFAM" id="SSF56784">
    <property type="entry name" value="HAD-like"/>
    <property type="match status" value="1"/>
</dbReference>
<dbReference type="Proteomes" id="UP000760668">
    <property type="component" value="Unassembled WGS sequence"/>
</dbReference>
<dbReference type="Gene3D" id="1.10.150.240">
    <property type="entry name" value="Putative phosphatase, domain 2"/>
    <property type="match status" value="1"/>
</dbReference>
<accession>A0A921STB1</accession>
<dbReference type="InterPro" id="IPR041492">
    <property type="entry name" value="HAD_2"/>
</dbReference>
<dbReference type="GO" id="GO:0006281">
    <property type="term" value="P:DNA repair"/>
    <property type="evidence" value="ECO:0007669"/>
    <property type="project" value="TreeGrafter"/>
</dbReference>
<dbReference type="PANTHER" id="PTHR43434:SF1">
    <property type="entry name" value="PHOSPHOGLYCOLATE PHOSPHATASE"/>
    <property type="match status" value="1"/>
</dbReference>
<dbReference type="SFLD" id="SFLDS00003">
    <property type="entry name" value="Haloacid_Dehalogenase"/>
    <property type="match status" value="1"/>
</dbReference>
<dbReference type="GO" id="GO:0008967">
    <property type="term" value="F:phosphoglycolate phosphatase activity"/>
    <property type="evidence" value="ECO:0007669"/>
    <property type="project" value="TreeGrafter"/>
</dbReference>
<dbReference type="NCBIfam" id="TIGR01509">
    <property type="entry name" value="HAD-SF-IA-v3"/>
    <property type="match status" value="1"/>
</dbReference>
<dbReference type="AlphaFoldDB" id="A0A921STB1"/>
<dbReference type="EMBL" id="DYUC01000087">
    <property type="protein sequence ID" value="HJG87112.1"/>
    <property type="molecule type" value="Genomic_DNA"/>
</dbReference>
<reference evidence="1" key="2">
    <citation type="submission" date="2021-09" db="EMBL/GenBank/DDBJ databases">
        <authorList>
            <person name="Gilroy R."/>
        </authorList>
    </citation>
    <scope>NUCLEOTIDE SEQUENCE</scope>
    <source>
        <strain evidence="1">CHK179-5677</strain>
    </source>
</reference>
<dbReference type="InterPro" id="IPR036412">
    <property type="entry name" value="HAD-like_sf"/>
</dbReference>
<dbReference type="Gene3D" id="3.40.50.1000">
    <property type="entry name" value="HAD superfamily/HAD-like"/>
    <property type="match status" value="1"/>
</dbReference>